<proteinExistence type="predicted"/>
<keyword evidence="1" id="KW-0812">Transmembrane</keyword>
<organism evidence="1">
    <name type="scientific">Mycobacterium xenopi 4042</name>
    <dbReference type="NCBI Taxonomy" id="1299334"/>
    <lineage>
        <taxon>Bacteria</taxon>
        <taxon>Bacillati</taxon>
        <taxon>Actinomycetota</taxon>
        <taxon>Actinomycetes</taxon>
        <taxon>Mycobacteriales</taxon>
        <taxon>Mycobacteriaceae</taxon>
        <taxon>Mycobacterium</taxon>
    </lineage>
</organism>
<keyword evidence="1" id="KW-0472">Membrane</keyword>
<comment type="caution">
    <text evidence="1">The sequence shown here is derived from an EMBL/GenBank/DDBJ whole genome shotgun (WGS) entry which is preliminary data.</text>
</comment>
<protein>
    <submittedName>
        <fullName evidence="1">Transmembrane domain protein</fullName>
    </submittedName>
</protein>
<gene>
    <name evidence="1" type="ORF">I553_1207</name>
</gene>
<dbReference type="AlphaFoldDB" id="X7Z9P8"/>
<name>X7Z9P8_MYCXE</name>
<reference evidence="1" key="1">
    <citation type="submission" date="2014-01" db="EMBL/GenBank/DDBJ databases">
        <authorList>
            <person name="Brown-Elliot B."/>
            <person name="Wallace R."/>
            <person name="Lenaerts A."/>
            <person name="Ordway D."/>
            <person name="DeGroote M.A."/>
            <person name="Parker T."/>
            <person name="Sizemore C."/>
            <person name="Tallon L.J."/>
            <person name="Sadzewicz L.K."/>
            <person name="Sengamalay N."/>
            <person name="Fraser C.M."/>
            <person name="Hine E."/>
            <person name="Shefchek K.A."/>
            <person name="Das S.P."/>
            <person name="Tettelin H."/>
        </authorList>
    </citation>
    <scope>NUCLEOTIDE SEQUENCE [LARGE SCALE GENOMIC DNA]</scope>
    <source>
        <strain evidence="1">4042</strain>
    </source>
</reference>
<sequence length="43" mass="4723">MLDPLPRWLRADVLVTGDLTVSGLPFRVKAPTPARCRGCCWPG</sequence>
<dbReference type="PATRIC" id="fig|1299334.3.peg.8464"/>
<accession>X7Z9P8</accession>
<evidence type="ECO:0000313" key="1">
    <source>
        <dbReference type="EMBL" id="EUA16232.1"/>
    </source>
</evidence>
<dbReference type="EMBL" id="JAOB01000080">
    <property type="protein sequence ID" value="EUA16232.1"/>
    <property type="molecule type" value="Genomic_DNA"/>
</dbReference>